<dbReference type="GO" id="GO:0140359">
    <property type="term" value="F:ABC-type transporter activity"/>
    <property type="evidence" value="ECO:0007669"/>
    <property type="project" value="InterPro"/>
</dbReference>
<comment type="caution">
    <text evidence="8">The sequence shown here is derived from an EMBL/GenBank/DDBJ whole genome shotgun (WGS) entry which is preliminary data.</text>
</comment>
<dbReference type="InterPro" id="IPR013525">
    <property type="entry name" value="ABC2_TM"/>
</dbReference>
<name>A0A3E1R6H1_9BURK</name>
<evidence type="ECO:0000256" key="2">
    <source>
        <dbReference type="ARBA" id="ARBA00022475"/>
    </source>
</evidence>
<sequence length="187" mass="20736">MLGRIYHLLVKEFLQLRRDRSALLRLLIPPLIQMLLFGYAATFEVFNVAIVVLDQDRTQESRALVDSLLHSSRFKLVHSTTNRSQVQDSVETSSAQVGIVVPPGFASLLRAGWASPVQVLLDGTNSNTALIALGYVNQICSSFGQGYALDLAQRTGRTLGKPLVCWRRLNLDHLCRSNFDQGLLLTA</sequence>
<dbReference type="InterPro" id="IPR051449">
    <property type="entry name" value="ABC-2_transporter_component"/>
</dbReference>
<feature type="domain" description="ABC-2 type transporter transmembrane" evidence="7">
    <location>
        <begin position="30"/>
        <end position="144"/>
    </location>
</feature>
<evidence type="ECO:0000313" key="9">
    <source>
        <dbReference type="Proteomes" id="UP000260665"/>
    </source>
</evidence>
<accession>A0A3E1R6H1</accession>
<dbReference type="Gene3D" id="3.40.1710.10">
    <property type="entry name" value="abc type-2 transporter like domain"/>
    <property type="match status" value="1"/>
</dbReference>
<keyword evidence="4 6" id="KW-1133">Transmembrane helix</keyword>
<dbReference type="Pfam" id="PF12698">
    <property type="entry name" value="ABC2_membrane_3"/>
    <property type="match status" value="1"/>
</dbReference>
<evidence type="ECO:0000256" key="6">
    <source>
        <dbReference type="SAM" id="Phobius"/>
    </source>
</evidence>
<dbReference type="GO" id="GO:0005886">
    <property type="term" value="C:plasma membrane"/>
    <property type="evidence" value="ECO:0007669"/>
    <property type="project" value="UniProtKB-SubCell"/>
</dbReference>
<dbReference type="RefSeq" id="WP_117180407.1">
    <property type="nucleotide sequence ID" value="NZ_QFZK01000036.1"/>
</dbReference>
<dbReference type="PANTHER" id="PTHR30294:SF29">
    <property type="entry name" value="MULTIDRUG ABC TRANSPORTER PERMEASE YBHS-RELATED"/>
    <property type="match status" value="1"/>
</dbReference>
<keyword evidence="3 6" id="KW-0812">Transmembrane</keyword>
<dbReference type="Proteomes" id="UP000260665">
    <property type="component" value="Unassembled WGS sequence"/>
</dbReference>
<protein>
    <recommendedName>
        <fullName evidence="7">ABC-2 type transporter transmembrane domain-containing protein</fullName>
    </recommendedName>
</protein>
<evidence type="ECO:0000256" key="4">
    <source>
        <dbReference type="ARBA" id="ARBA00022989"/>
    </source>
</evidence>
<organism evidence="8 9">
    <name type="scientific">Rhodoferax lacus</name>
    <dbReference type="NCBI Taxonomy" id="2184758"/>
    <lineage>
        <taxon>Bacteria</taxon>
        <taxon>Pseudomonadati</taxon>
        <taxon>Pseudomonadota</taxon>
        <taxon>Betaproteobacteria</taxon>
        <taxon>Burkholderiales</taxon>
        <taxon>Comamonadaceae</taxon>
        <taxon>Rhodoferax</taxon>
    </lineage>
</organism>
<reference evidence="8 9" key="1">
    <citation type="submission" date="2018-05" db="EMBL/GenBank/DDBJ databases">
        <title>Rhodoferax soyangensis sp.nov., isolated from an oligotrophic freshwater lake.</title>
        <authorList>
            <person name="Park M."/>
        </authorList>
    </citation>
    <scope>NUCLEOTIDE SEQUENCE [LARGE SCALE GENOMIC DNA]</scope>
    <source>
        <strain evidence="8 9">IMCC26218</strain>
    </source>
</reference>
<dbReference type="PANTHER" id="PTHR30294">
    <property type="entry name" value="MEMBRANE COMPONENT OF ABC TRANSPORTER YHHJ-RELATED"/>
    <property type="match status" value="1"/>
</dbReference>
<feature type="transmembrane region" description="Helical" evidence="6">
    <location>
        <begin position="31"/>
        <end position="53"/>
    </location>
</feature>
<dbReference type="OrthoDB" id="9808686at2"/>
<evidence type="ECO:0000256" key="3">
    <source>
        <dbReference type="ARBA" id="ARBA00022692"/>
    </source>
</evidence>
<evidence type="ECO:0000256" key="5">
    <source>
        <dbReference type="ARBA" id="ARBA00023136"/>
    </source>
</evidence>
<proteinExistence type="predicted"/>
<keyword evidence="2" id="KW-1003">Cell membrane</keyword>
<evidence type="ECO:0000259" key="7">
    <source>
        <dbReference type="Pfam" id="PF12698"/>
    </source>
</evidence>
<evidence type="ECO:0000256" key="1">
    <source>
        <dbReference type="ARBA" id="ARBA00004651"/>
    </source>
</evidence>
<dbReference type="EMBL" id="QFZK01000036">
    <property type="protein sequence ID" value="RFO94662.1"/>
    <property type="molecule type" value="Genomic_DNA"/>
</dbReference>
<dbReference type="AlphaFoldDB" id="A0A3E1R6H1"/>
<keyword evidence="5 6" id="KW-0472">Membrane</keyword>
<comment type="subcellular location">
    <subcellularLocation>
        <location evidence="1">Cell membrane</location>
        <topology evidence="1">Multi-pass membrane protein</topology>
    </subcellularLocation>
</comment>
<gene>
    <name evidence="8" type="ORF">DIC66_22405</name>
</gene>
<keyword evidence="9" id="KW-1185">Reference proteome</keyword>
<evidence type="ECO:0000313" key="8">
    <source>
        <dbReference type="EMBL" id="RFO94662.1"/>
    </source>
</evidence>